<reference evidence="2 3" key="1">
    <citation type="submission" date="2011-11" db="EMBL/GenBank/DDBJ databases">
        <title>Whole genome shotgun sequence of Gordonia araii NBRC 100433.</title>
        <authorList>
            <person name="Yoshida Y."/>
            <person name="Hosoyama A."/>
            <person name="Tsuchikane K."/>
            <person name="Katsumata H."/>
            <person name="Yamazaki S."/>
            <person name="Fujita N."/>
        </authorList>
    </citation>
    <scope>NUCLEOTIDE SEQUENCE [LARGE SCALE GENOMIC DNA]</scope>
    <source>
        <strain evidence="2 3">NBRC 100433</strain>
    </source>
</reference>
<feature type="chain" id="PRO_5003495599" evidence="1">
    <location>
        <begin position="35"/>
        <end position="147"/>
    </location>
</feature>
<name>G7GXI1_9ACTN</name>
<organism evidence="2 3">
    <name type="scientific">Gordonia araii NBRC 100433</name>
    <dbReference type="NCBI Taxonomy" id="1073574"/>
    <lineage>
        <taxon>Bacteria</taxon>
        <taxon>Bacillati</taxon>
        <taxon>Actinomycetota</taxon>
        <taxon>Actinomycetes</taxon>
        <taxon>Mycobacteriales</taxon>
        <taxon>Gordoniaceae</taxon>
        <taxon>Gordonia</taxon>
    </lineage>
</organism>
<evidence type="ECO:0000313" key="2">
    <source>
        <dbReference type="EMBL" id="GAB08306.1"/>
    </source>
</evidence>
<evidence type="ECO:0000313" key="3">
    <source>
        <dbReference type="Proteomes" id="UP000035088"/>
    </source>
</evidence>
<dbReference type="EMBL" id="BAEE01000008">
    <property type="protein sequence ID" value="GAB08306.1"/>
    <property type="molecule type" value="Genomic_DNA"/>
</dbReference>
<dbReference type="STRING" id="1073574.GOARA_008_00060"/>
<evidence type="ECO:0000256" key="1">
    <source>
        <dbReference type="SAM" id="SignalP"/>
    </source>
</evidence>
<sequence>MGGNLTMKLTATLASTAVAFGVLATALQAAPAQAAPRPIPPPAYPIPPTKPRVHFWSEDFRLAFKVTDLPRGEKVCFFEAYLGDPLFGSLGVRSWQPAYERYELGTTAKARSVRHAPGIYPVKVTCRMHGHLLAHRAGEIRIPNTRR</sequence>
<feature type="signal peptide" evidence="1">
    <location>
        <begin position="1"/>
        <end position="34"/>
    </location>
</feature>
<accession>G7GXI1</accession>
<keyword evidence="1" id="KW-0732">Signal</keyword>
<proteinExistence type="predicted"/>
<dbReference type="AlphaFoldDB" id="G7GXI1"/>
<protein>
    <submittedName>
        <fullName evidence="2">Uncharacterized protein</fullName>
    </submittedName>
</protein>
<gene>
    <name evidence="2" type="ORF">GOARA_008_00060</name>
</gene>
<comment type="caution">
    <text evidence="2">The sequence shown here is derived from an EMBL/GenBank/DDBJ whole genome shotgun (WGS) entry which is preliminary data.</text>
</comment>
<keyword evidence="3" id="KW-1185">Reference proteome</keyword>
<dbReference type="Proteomes" id="UP000035088">
    <property type="component" value="Unassembled WGS sequence"/>
</dbReference>